<keyword evidence="2" id="KW-1185">Reference proteome</keyword>
<accession>A0ABX8B3L7</accession>
<evidence type="ECO:0000313" key="1">
    <source>
        <dbReference type="EMBL" id="QUV95593.1"/>
    </source>
</evidence>
<organism evidence="1 2">
    <name type="scientific">Chloracidobacterium sp. N</name>
    <dbReference type="NCBI Taxonomy" id="2821540"/>
    <lineage>
        <taxon>Bacteria</taxon>
        <taxon>Pseudomonadati</taxon>
        <taxon>Acidobacteriota</taxon>
        <taxon>Terriglobia</taxon>
        <taxon>Terriglobales</taxon>
        <taxon>Acidobacteriaceae</taxon>
        <taxon>Chloracidobacterium</taxon>
        <taxon>Chloracidobacterium aggregatum</taxon>
    </lineage>
</organism>
<sequence length="523" mass="58034">MGQRTTGYQLPNPLVYELGNPNFTVYHRAALGGLAATIEAWKKNPRLKPEGIAAEVDAGKVEIWWDKELSDRQFIRRLLEASFRLTPDRLIDLPGHGIETDRDGLRLAIHTGLCGTFLQHNKMRPGEKTPRTLKVQVEGEEQEYLLTYKAVNSYAHQKAQGTGLLGDDDQAPLPPVALIPQSVVPGAMTGASELEGPPEEVLLLLYLMVGSAVFLLRSYRHESRAQYCLVIPDVKNLKSFARNLRQIAARGANFLTNGYPGRIAGGAEEAALRFLLALEAGNLTEEFGRSVSGCLAVAMGKVAWDRNQINRSLVVRLGAEYPEIEVFRAALQHFGKGRLLTSARGEAFPASPNPLPELIAANLAAERHWCADFIQRCQEKKDFEQLTFQKGGLAAMTKAIKDEDDQAIIAIFHEAWRMTMGALSERAQREGSDFTALVERERERTRNAILRAKTAEALAGWFLRFCADATKGAALAGMKRNAARVREFIFNPRNFERFQNLLLFALVSYMGREDNLSEGGIDA</sequence>
<dbReference type="Proteomes" id="UP000677668">
    <property type="component" value="Chromosome 2"/>
</dbReference>
<protein>
    <submittedName>
        <fullName evidence="1">Type I-MYXAN CRISPR-associated Cas8a1/Cmx1</fullName>
    </submittedName>
</protein>
<dbReference type="RefSeq" id="WP_211423811.1">
    <property type="nucleotide sequence ID" value="NZ_CP072643.1"/>
</dbReference>
<dbReference type="EMBL" id="CP072643">
    <property type="protein sequence ID" value="QUV95593.1"/>
    <property type="molecule type" value="Genomic_DNA"/>
</dbReference>
<name>A0ABX8B3L7_9BACT</name>
<evidence type="ECO:0000313" key="2">
    <source>
        <dbReference type="Proteomes" id="UP000677668"/>
    </source>
</evidence>
<gene>
    <name evidence="1" type="primary">cas8a1</name>
    <name evidence="1" type="ORF">J8C05_12230</name>
</gene>
<reference evidence="1 2" key="1">
    <citation type="submission" date="2021-03" db="EMBL/GenBank/DDBJ databases">
        <title>Genomic and phenotypic characterization of Chloracidobacterium isolates provides evidence for multiple species.</title>
        <authorList>
            <person name="Saini M.K."/>
            <person name="Costas A.M.G."/>
            <person name="Tank M."/>
            <person name="Bryant D.A."/>
        </authorList>
    </citation>
    <scope>NUCLEOTIDE SEQUENCE [LARGE SCALE GENOMIC DNA]</scope>
    <source>
        <strain evidence="1 2">N</strain>
    </source>
</reference>
<proteinExistence type="predicted"/>
<dbReference type="InterPro" id="IPR019989">
    <property type="entry name" value="CRISPR-assoc_Csx13_N"/>
</dbReference>
<dbReference type="NCBIfam" id="TIGR03485">
    <property type="entry name" value="cas_csx13_N"/>
    <property type="match status" value="1"/>
</dbReference>